<organism evidence="1 2">
    <name type="scientific">Candidimonas humi</name>
    <dbReference type="NCBI Taxonomy" id="683355"/>
    <lineage>
        <taxon>Bacteria</taxon>
        <taxon>Pseudomonadati</taxon>
        <taxon>Pseudomonadota</taxon>
        <taxon>Betaproteobacteria</taxon>
        <taxon>Burkholderiales</taxon>
        <taxon>Alcaligenaceae</taxon>
        <taxon>Candidimonas</taxon>
    </lineage>
</organism>
<dbReference type="Pfam" id="PF05016">
    <property type="entry name" value="ParE_toxin"/>
    <property type="match status" value="1"/>
</dbReference>
<dbReference type="Proteomes" id="UP001595848">
    <property type="component" value="Unassembled WGS sequence"/>
</dbReference>
<sequence>MRVVWTPEANQDRLDIQDYIAADSPRAAVDMDELFLSCAAQLGAFPMLGRPGRIPGTRELVPHESYRLIYELAEADDTVWILALVHTARQWPPERASN</sequence>
<dbReference type="PANTHER" id="PTHR33755:SF6">
    <property type="entry name" value="PLASMID STABILIZATION SYSTEM PROTEIN"/>
    <property type="match status" value="1"/>
</dbReference>
<keyword evidence="2" id="KW-1185">Reference proteome</keyword>
<dbReference type="NCBIfam" id="TIGR02385">
    <property type="entry name" value="RelE_StbE"/>
    <property type="match status" value="1"/>
</dbReference>
<proteinExistence type="predicted"/>
<dbReference type="PANTHER" id="PTHR33755">
    <property type="entry name" value="TOXIN PARE1-RELATED"/>
    <property type="match status" value="1"/>
</dbReference>
<evidence type="ECO:0000313" key="2">
    <source>
        <dbReference type="Proteomes" id="UP001595848"/>
    </source>
</evidence>
<dbReference type="InterPro" id="IPR007712">
    <property type="entry name" value="RelE/ParE_toxin"/>
</dbReference>
<evidence type="ECO:0000313" key="1">
    <source>
        <dbReference type="EMBL" id="MFC4202750.1"/>
    </source>
</evidence>
<name>A0ABV8P3K5_9BURK</name>
<protein>
    <submittedName>
        <fullName evidence="1">Type II toxin-antitoxin system RelE/ParE family toxin</fullName>
    </submittedName>
</protein>
<reference evidence="2" key="1">
    <citation type="journal article" date="2019" name="Int. J. Syst. Evol. Microbiol.">
        <title>The Global Catalogue of Microorganisms (GCM) 10K type strain sequencing project: providing services to taxonomists for standard genome sequencing and annotation.</title>
        <authorList>
            <consortium name="The Broad Institute Genomics Platform"/>
            <consortium name="The Broad Institute Genome Sequencing Center for Infectious Disease"/>
            <person name="Wu L."/>
            <person name="Ma J."/>
        </authorList>
    </citation>
    <scope>NUCLEOTIDE SEQUENCE [LARGE SCALE GENOMIC DNA]</scope>
    <source>
        <strain evidence="2">LMG 24813</strain>
    </source>
</reference>
<dbReference type="InterPro" id="IPR051803">
    <property type="entry name" value="TA_system_RelE-like_toxin"/>
</dbReference>
<dbReference type="RefSeq" id="WP_217966233.1">
    <property type="nucleotide sequence ID" value="NZ_JAHTBN010000011.1"/>
</dbReference>
<comment type="caution">
    <text evidence="1">The sequence shown here is derived from an EMBL/GenBank/DDBJ whole genome shotgun (WGS) entry which is preliminary data.</text>
</comment>
<accession>A0ABV8P3K5</accession>
<dbReference type="EMBL" id="JBHSBV010000006">
    <property type="protein sequence ID" value="MFC4202750.1"/>
    <property type="molecule type" value="Genomic_DNA"/>
</dbReference>
<gene>
    <name evidence="1" type="ORF">ACFOY1_17495</name>
</gene>